<keyword evidence="1" id="KW-0732">Signal</keyword>
<reference evidence="3 4" key="1">
    <citation type="submission" date="2018-10" db="EMBL/GenBank/DDBJ databases">
        <authorList>
            <person name="Li J."/>
        </authorList>
    </citation>
    <scope>NUCLEOTIDE SEQUENCE [LARGE SCALE GENOMIC DNA]</scope>
    <source>
        <strain evidence="3 4">JCM 11654</strain>
    </source>
</reference>
<dbReference type="InterPro" id="IPR050266">
    <property type="entry name" value="AB_hydrolase_sf"/>
</dbReference>
<sequence>MKKFLKVTLKVFGVILAIFALILATTSIVNAVASSQEADRITPYGKFSTVDGKKMNLVTTGDGPETIVLLPGFGTSAPAIDFLPLTEKLAETHRVVVVEPFGYGLSDQTEKPRTSENIVTEVHEALHQQGIDRFVLGGHSIAGIYSLNYVNKYPEDVIAFVGVDTSVPDQPGMDVSFPIDLMRAAKATGIARAVTALDSDPLAKFAKDYPEEAREQNTLIVNRNAMSDTYLDEMSRIGANFADAKARKLTFPADLPVLLFAQDPNPANPNWLKLHEEQAAHSTHGEVIGMKGDHYLHHTESAQIAEDTNRFLAALPGDE</sequence>
<evidence type="ECO:0000259" key="2">
    <source>
        <dbReference type="Pfam" id="PF12697"/>
    </source>
</evidence>
<feature type="domain" description="AB hydrolase-1" evidence="2">
    <location>
        <begin position="67"/>
        <end position="305"/>
    </location>
</feature>
<dbReference type="InterPro" id="IPR029058">
    <property type="entry name" value="AB_hydrolase_fold"/>
</dbReference>
<dbReference type="PANTHER" id="PTHR43798">
    <property type="entry name" value="MONOACYLGLYCEROL LIPASE"/>
    <property type="match status" value="1"/>
</dbReference>
<dbReference type="OrthoDB" id="7185741at2"/>
<dbReference type="PANTHER" id="PTHR43798:SF33">
    <property type="entry name" value="HYDROLASE, PUTATIVE (AFU_ORTHOLOGUE AFUA_2G14860)-RELATED"/>
    <property type="match status" value="1"/>
</dbReference>
<proteinExistence type="predicted"/>
<dbReference type="AlphaFoldDB" id="A0A3L7AR18"/>
<feature type="signal peptide" evidence="1">
    <location>
        <begin position="1"/>
        <end position="31"/>
    </location>
</feature>
<keyword evidence="3" id="KW-0378">Hydrolase</keyword>
<protein>
    <submittedName>
        <fullName evidence="3">Alpha/beta hydrolase</fullName>
    </submittedName>
</protein>
<evidence type="ECO:0000256" key="1">
    <source>
        <dbReference type="SAM" id="SignalP"/>
    </source>
</evidence>
<dbReference type="GO" id="GO:0016787">
    <property type="term" value="F:hydrolase activity"/>
    <property type="evidence" value="ECO:0007669"/>
    <property type="project" value="UniProtKB-KW"/>
</dbReference>
<gene>
    <name evidence="3" type="ORF">D9V34_06615</name>
</gene>
<keyword evidence="4" id="KW-1185">Reference proteome</keyword>
<evidence type="ECO:0000313" key="3">
    <source>
        <dbReference type="EMBL" id="RLP82916.1"/>
    </source>
</evidence>
<accession>A0A3L7AR18</accession>
<dbReference type="Proteomes" id="UP000269438">
    <property type="component" value="Unassembled WGS sequence"/>
</dbReference>
<comment type="caution">
    <text evidence="3">The sequence shown here is derived from an EMBL/GenBank/DDBJ whole genome shotgun (WGS) entry which is preliminary data.</text>
</comment>
<dbReference type="EMBL" id="RCUY01000005">
    <property type="protein sequence ID" value="RLP82916.1"/>
    <property type="molecule type" value="Genomic_DNA"/>
</dbReference>
<dbReference type="InterPro" id="IPR000073">
    <property type="entry name" value="AB_hydrolase_1"/>
</dbReference>
<organism evidence="3 4">
    <name type="scientific">Mycetocola lacteus</name>
    <dbReference type="NCBI Taxonomy" id="76637"/>
    <lineage>
        <taxon>Bacteria</taxon>
        <taxon>Bacillati</taxon>
        <taxon>Actinomycetota</taxon>
        <taxon>Actinomycetes</taxon>
        <taxon>Micrococcales</taxon>
        <taxon>Microbacteriaceae</taxon>
        <taxon>Mycetocola</taxon>
    </lineage>
</organism>
<feature type="chain" id="PRO_5018225557" evidence="1">
    <location>
        <begin position="32"/>
        <end position="319"/>
    </location>
</feature>
<name>A0A3L7AR18_9MICO</name>
<dbReference type="RefSeq" id="WP_121688056.1">
    <property type="nucleotide sequence ID" value="NZ_RCUY01000005.1"/>
</dbReference>
<dbReference type="GO" id="GO:0016020">
    <property type="term" value="C:membrane"/>
    <property type="evidence" value="ECO:0007669"/>
    <property type="project" value="TreeGrafter"/>
</dbReference>
<dbReference type="Pfam" id="PF12697">
    <property type="entry name" value="Abhydrolase_6"/>
    <property type="match status" value="1"/>
</dbReference>
<dbReference type="SUPFAM" id="SSF53474">
    <property type="entry name" value="alpha/beta-Hydrolases"/>
    <property type="match status" value="1"/>
</dbReference>
<dbReference type="Gene3D" id="3.40.50.1820">
    <property type="entry name" value="alpha/beta hydrolase"/>
    <property type="match status" value="1"/>
</dbReference>
<evidence type="ECO:0000313" key="4">
    <source>
        <dbReference type="Proteomes" id="UP000269438"/>
    </source>
</evidence>